<dbReference type="Gene3D" id="3.40.50.300">
    <property type="entry name" value="P-loop containing nucleotide triphosphate hydrolases"/>
    <property type="match status" value="1"/>
</dbReference>
<evidence type="ECO:0000259" key="7">
    <source>
        <dbReference type="PROSITE" id="PS50929"/>
    </source>
</evidence>
<accession>A0A2P4XYG0</accession>
<feature type="compositionally biased region" description="Polar residues" evidence="5">
    <location>
        <begin position="9"/>
        <end position="25"/>
    </location>
</feature>
<reference evidence="8 9" key="1">
    <citation type="journal article" date="2017" name="Genome Biol. Evol.">
        <title>Phytophthora megakarya and P. palmivora, closely related causal agents of cacao black pod rot, underwent increases in genome sizes and gene numbers by different mechanisms.</title>
        <authorList>
            <person name="Ali S.S."/>
            <person name="Shao J."/>
            <person name="Lary D.J."/>
            <person name="Kronmiller B."/>
            <person name="Shen D."/>
            <person name="Strem M.D."/>
            <person name="Amoako-Attah I."/>
            <person name="Akrofi A.Y."/>
            <person name="Begoude B.A."/>
            <person name="Ten Hoopen G.M."/>
            <person name="Coulibaly K."/>
            <person name="Kebe B.I."/>
            <person name="Melnick R.L."/>
            <person name="Guiltinan M.J."/>
            <person name="Tyler B.M."/>
            <person name="Meinhardt L.W."/>
            <person name="Bailey B.A."/>
        </authorList>
    </citation>
    <scope>NUCLEOTIDE SEQUENCE [LARGE SCALE GENOMIC DNA]</scope>
    <source>
        <strain evidence="9">sbr112.9</strain>
    </source>
</reference>
<keyword evidence="9" id="KW-1185">Reference proteome</keyword>
<keyword evidence="8" id="KW-0547">Nucleotide-binding</keyword>
<dbReference type="Gene3D" id="1.20.1560.10">
    <property type="entry name" value="ABC transporter type 1, transmembrane domain"/>
    <property type="match status" value="1"/>
</dbReference>
<dbReference type="SUPFAM" id="SSF90123">
    <property type="entry name" value="ABC transporter transmembrane region"/>
    <property type="match status" value="1"/>
</dbReference>
<evidence type="ECO:0000256" key="3">
    <source>
        <dbReference type="ARBA" id="ARBA00022989"/>
    </source>
</evidence>
<evidence type="ECO:0000256" key="5">
    <source>
        <dbReference type="SAM" id="MobiDB-lite"/>
    </source>
</evidence>
<evidence type="ECO:0000313" key="9">
    <source>
        <dbReference type="Proteomes" id="UP000237271"/>
    </source>
</evidence>
<keyword evidence="2 6" id="KW-0812">Transmembrane</keyword>
<dbReference type="PROSITE" id="PS50929">
    <property type="entry name" value="ABC_TM1F"/>
    <property type="match status" value="1"/>
</dbReference>
<dbReference type="InterPro" id="IPR027417">
    <property type="entry name" value="P-loop_NTPase"/>
</dbReference>
<keyword evidence="4 6" id="KW-0472">Membrane</keyword>
<dbReference type="Pfam" id="PF00664">
    <property type="entry name" value="ABC_membrane"/>
    <property type="match status" value="1"/>
</dbReference>
<name>A0A2P4XYG0_9STRA</name>
<dbReference type="OrthoDB" id="6500128at2759"/>
<dbReference type="CDD" id="cd18577">
    <property type="entry name" value="ABC_6TM_Pgp_ABCB1_D1_like"/>
    <property type="match status" value="1"/>
</dbReference>
<evidence type="ECO:0000313" key="8">
    <source>
        <dbReference type="EMBL" id="POM70585.1"/>
    </source>
</evidence>
<dbReference type="PANTHER" id="PTHR24222:SF85">
    <property type="entry name" value="ABC TRANSMEMBRANE TYPE-1 DOMAIN-CONTAINING PROTEIN"/>
    <property type="match status" value="1"/>
</dbReference>
<evidence type="ECO:0000256" key="1">
    <source>
        <dbReference type="ARBA" id="ARBA00004141"/>
    </source>
</evidence>
<evidence type="ECO:0000256" key="4">
    <source>
        <dbReference type="ARBA" id="ARBA00023136"/>
    </source>
</evidence>
<evidence type="ECO:0000256" key="6">
    <source>
        <dbReference type="SAM" id="Phobius"/>
    </source>
</evidence>
<dbReference type="FunFam" id="1.20.1560.10:FF:000302">
    <property type="entry name" value="Uncharacterized protein"/>
    <property type="match status" value="1"/>
</dbReference>
<dbReference type="SUPFAM" id="SSF52540">
    <property type="entry name" value="P-loop containing nucleoside triphosphate hydrolases"/>
    <property type="match status" value="1"/>
</dbReference>
<feature type="compositionally biased region" description="Polar residues" evidence="5">
    <location>
        <begin position="35"/>
        <end position="47"/>
    </location>
</feature>
<feature type="domain" description="ABC transmembrane type-1" evidence="7">
    <location>
        <begin position="82"/>
        <end position="351"/>
    </location>
</feature>
<feature type="transmembrane region" description="Helical" evidence="6">
    <location>
        <begin position="78"/>
        <end position="101"/>
    </location>
</feature>
<feature type="transmembrane region" description="Helical" evidence="6">
    <location>
        <begin position="121"/>
        <end position="145"/>
    </location>
</feature>
<comment type="caution">
    <text evidence="8">The sequence shown here is derived from an EMBL/GenBank/DDBJ whole genome shotgun (WGS) entry which is preliminary data.</text>
</comment>
<dbReference type="InterPro" id="IPR039421">
    <property type="entry name" value="Type_1_exporter"/>
</dbReference>
<comment type="subcellular location">
    <subcellularLocation>
        <location evidence="1">Membrane</location>
        <topology evidence="1">Multi-pass membrane protein</topology>
    </subcellularLocation>
</comment>
<proteinExistence type="predicted"/>
<keyword evidence="3 6" id="KW-1133">Transmembrane helix</keyword>
<dbReference type="GO" id="GO:0140359">
    <property type="term" value="F:ABC-type transporter activity"/>
    <property type="evidence" value="ECO:0007669"/>
    <property type="project" value="InterPro"/>
</dbReference>
<dbReference type="AlphaFoldDB" id="A0A2P4XYG0"/>
<dbReference type="GO" id="GO:0005524">
    <property type="term" value="F:ATP binding"/>
    <property type="evidence" value="ECO:0007669"/>
    <property type="project" value="UniProtKB-KW"/>
</dbReference>
<organism evidence="8 9">
    <name type="scientific">Phytophthora palmivora</name>
    <dbReference type="NCBI Taxonomy" id="4796"/>
    <lineage>
        <taxon>Eukaryota</taxon>
        <taxon>Sar</taxon>
        <taxon>Stramenopiles</taxon>
        <taxon>Oomycota</taxon>
        <taxon>Peronosporomycetes</taxon>
        <taxon>Peronosporales</taxon>
        <taxon>Peronosporaceae</taxon>
        <taxon>Phytophthora</taxon>
    </lineage>
</organism>
<dbReference type="InterPro" id="IPR036640">
    <property type="entry name" value="ABC1_TM_sf"/>
</dbReference>
<dbReference type="GO" id="GO:0016020">
    <property type="term" value="C:membrane"/>
    <property type="evidence" value="ECO:0007669"/>
    <property type="project" value="UniProtKB-SubCell"/>
</dbReference>
<dbReference type="InterPro" id="IPR011527">
    <property type="entry name" value="ABC1_TM_dom"/>
</dbReference>
<sequence length="436" mass="47076">MPTQEKSKLSSNGPYQRIETPNATDTGLAVERFNSKNGGTIDSGSSKNDSDPGSEAVDDNTSFKFTQLYRYATQLDKFLLGVGIVTTGINGALFPLMAIVFGDVLTGFSSVPIDMDTVNTAALNFALIAVGLFLTDYLSYVSFYYSAERQMKALRSEALKRMLYLDISWYDKNDALQLSSRLTGDTVKIKDGMGQKLGDSIRYTIQFFVGFAIGFVRGWDITLIMACVIPFTSMSLTWVINSMRVKAEWAQKIYAEAGSVAEETLGSIRTVASLNGEKKAITKFQDKVLLAEKENIAMHKTSSLAIGLWYGGWKASQGDTTPGDVFAAFFGVMMGTGSLGQISPNVTAVSNALGAAKELFNILDTSSAIDAEKQHEGFIPDSCRGRIEAVDVNFAYPSRPDAQVLRDYNLTIESGQTVAFAGSSGGAAPFTSMAAT</sequence>
<dbReference type="EMBL" id="NCKW01006909">
    <property type="protein sequence ID" value="POM70585.1"/>
    <property type="molecule type" value="Genomic_DNA"/>
</dbReference>
<protein>
    <submittedName>
        <fullName evidence="8">ATP-binding cassette (ABC) Superfamily</fullName>
    </submittedName>
</protein>
<dbReference type="PANTHER" id="PTHR24222">
    <property type="entry name" value="ABC TRANSPORTER B FAMILY"/>
    <property type="match status" value="1"/>
</dbReference>
<evidence type="ECO:0000256" key="2">
    <source>
        <dbReference type="ARBA" id="ARBA00022692"/>
    </source>
</evidence>
<gene>
    <name evidence="8" type="ORF">PHPALM_12951</name>
</gene>
<feature type="region of interest" description="Disordered" evidence="5">
    <location>
        <begin position="1"/>
        <end position="56"/>
    </location>
</feature>
<dbReference type="Proteomes" id="UP000237271">
    <property type="component" value="Unassembled WGS sequence"/>
</dbReference>
<keyword evidence="8" id="KW-0067">ATP-binding</keyword>